<reference evidence="2" key="1">
    <citation type="journal article" date="2014" name="Front. Microbiol.">
        <title>High frequency of phylogenetically diverse reductive dehalogenase-homologous genes in deep subseafloor sedimentary metagenomes.</title>
        <authorList>
            <person name="Kawai M."/>
            <person name="Futagami T."/>
            <person name="Toyoda A."/>
            <person name="Takaki Y."/>
            <person name="Nishi S."/>
            <person name="Hori S."/>
            <person name="Arai W."/>
            <person name="Tsubouchi T."/>
            <person name="Morono Y."/>
            <person name="Uchiyama I."/>
            <person name="Ito T."/>
            <person name="Fujiyama A."/>
            <person name="Inagaki F."/>
            <person name="Takami H."/>
        </authorList>
    </citation>
    <scope>NUCLEOTIDE SEQUENCE</scope>
    <source>
        <strain evidence="2">Expedition CK06-06</strain>
    </source>
</reference>
<dbReference type="Gene3D" id="3.40.50.2300">
    <property type="match status" value="2"/>
</dbReference>
<dbReference type="SUPFAM" id="SSF53822">
    <property type="entry name" value="Periplasmic binding protein-like I"/>
    <property type="match status" value="1"/>
</dbReference>
<dbReference type="Pfam" id="PF13407">
    <property type="entry name" value="Peripla_BP_4"/>
    <property type="match status" value="1"/>
</dbReference>
<dbReference type="InterPro" id="IPR028082">
    <property type="entry name" value="Peripla_BP_I"/>
</dbReference>
<accession>X1VWN6</accession>
<proteinExistence type="predicted"/>
<feature type="non-terminal residue" evidence="2">
    <location>
        <position position="1"/>
    </location>
</feature>
<protein>
    <recommendedName>
        <fullName evidence="1">Periplasmic binding protein domain-containing protein</fullName>
    </recommendedName>
</protein>
<sequence>YILRNNLAGKIIHVGHDLMPETLQNIKKGATNASLSQDPYNQGYLPVKAIFEYLTKVVVLESGDTGVLRVDEKNIDEYIQKLEKGEPIG</sequence>
<dbReference type="AlphaFoldDB" id="X1VWN6"/>
<dbReference type="EMBL" id="BARW01039832">
    <property type="protein sequence ID" value="GAJ23006.1"/>
    <property type="molecule type" value="Genomic_DNA"/>
</dbReference>
<name>X1VWN6_9ZZZZ</name>
<dbReference type="InterPro" id="IPR025997">
    <property type="entry name" value="SBP_2_dom"/>
</dbReference>
<evidence type="ECO:0000313" key="2">
    <source>
        <dbReference type="EMBL" id="GAJ23006.1"/>
    </source>
</evidence>
<evidence type="ECO:0000259" key="1">
    <source>
        <dbReference type="Pfam" id="PF13407"/>
    </source>
</evidence>
<feature type="domain" description="Periplasmic binding protein" evidence="1">
    <location>
        <begin position="4"/>
        <end position="55"/>
    </location>
</feature>
<gene>
    <name evidence="2" type="ORF">S12H4_60496</name>
</gene>
<comment type="caution">
    <text evidence="2">The sequence shown here is derived from an EMBL/GenBank/DDBJ whole genome shotgun (WGS) entry which is preliminary data.</text>
</comment>
<organism evidence="2">
    <name type="scientific">marine sediment metagenome</name>
    <dbReference type="NCBI Taxonomy" id="412755"/>
    <lineage>
        <taxon>unclassified sequences</taxon>
        <taxon>metagenomes</taxon>
        <taxon>ecological metagenomes</taxon>
    </lineage>
</organism>